<dbReference type="EMBL" id="QTLC01000072">
    <property type="protein sequence ID" value="RDY67981.1"/>
    <property type="molecule type" value="Genomic_DNA"/>
</dbReference>
<dbReference type="GO" id="GO:0008168">
    <property type="term" value="F:methyltransferase activity"/>
    <property type="evidence" value="ECO:0007669"/>
    <property type="project" value="UniProtKB-KW"/>
</dbReference>
<gene>
    <name evidence="1" type="ORF">DXT76_18870</name>
</gene>
<dbReference type="GO" id="GO:0032259">
    <property type="term" value="P:methylation"/>
    <property type="evidence" value="ECO:0007669"/>
    <property type="project" value="UniProtKB-KW"/>
</dbReference>
<keyword evidence="1" id="KW-0489">Methyltransferase</keyword>
<dbReference type="AlphaFoldDB" id="A0A3D8VFX3"/>
<evidence type="ECO:0000313" key="2">
    <source>
        <dbReference type="Proteomes" id="UP000257032"/>
    </source>
</evidence>
<protein>
    <submittedName>
        <fullName evidence="1">L-histidine N(Alpha)-methyltransferase</fullName>
    </submittedName>
</protein>
<accession>A0A3D8VFX3</accession>
<keyword evidence="1" id="KW-0808">Transferase</keyword>
<name>A0A3D8VFX3_9BACI</name>
<proteinExistence type="predicted"/>
<comment type="caution">
    <text evidence="1">The sequence shown here is derived from an EMBL/GenBank/DDBJ whole genome shotgun (WGS) entry which is preliminary data.</text>
</comment>
<reference evidence="1 2" key="1">
    <citation type="submission" date="2018-08" db="EMBL/GenBank/DDBJ databases">
        <title>Genome sequence of strict halophilic Halobacillus trueperi SS1 isolated from Lunsu, a salty water body of North West Himalayas.</title>
        <authorList>
            <person name="Gupta S."/>
            <person name="Sharma P."/>
            <person name="Dev K."/>
            <person name="Baumler D."/>
            <person name="Sourirajan A."/>
        </authorList>
    </citation>
    <scope>NUCLEOTIDE SEQUENCE [LARGE SCALE GENOMIC DNA]</scope>
    <source>
        <strain evidence="1 2">SS1</strain>
    </source>
</reference>
<dbReference type="Proteomes" id="UP000257032">
    <property type="component" value="Unassembled WGS sequence"/>
</dbReference>
<feature type="non-terminal residue" evidence="1">
    <location>
        <position position="48"/>
    </location>
</feature>
<organism evidence="1 2">
    <name type="scientific">Halobacillus trueperi</name>
    <dbReference type="NCBI Taxonomy" id="156205"/>
    <lineage>
        <taxon>Bacteria</taxon>
        <taxon>Bacillati</taxon>
        <taxon>Bacillota</taxon>
        <taxon>Bacilli</taxon>
        <taxon>Bacillales</taxon>
        <taxon>Bacillaceae</taxon>
        <taxon>Halobacillus</taxon>
    </lineage>
</organism>
<sequence length="48" mass="5472">MKQETYTRGNITAHQEEVTFDHGILEGLNGTPKYIPSKYLYDEIGSLL</sequence>
<dbReference type="RefSeq" id="WP_220353076.1">
    <property type="nucleotide sequence ID" value="NZ_QTLC01000072.1"/>
</dbReference>
<evidence type="ECO:0000313" key="1">
    <source>
        <dbReference type="EMBL" id="RDY67981.1"/>
    </source>
</evidence>